<reference evidence="2 3" key="1">
    <citation type="journal article" date="2013" name="Appl. Environ. Microbiol.">
        <title>Genome analysis suggests that the soil oligotrophic bacterium Agromonas oligotrophica (Bradyrhizobium oligotrophicum) is a nitrogen-fixing symbiont of Aeschynomene indica.</title>
        <authorList>
            <person name="Okubo T."/>
            <person name="Fukushima S."/>
            <person name="Itakura M."/>
            <person name="Oshima K."/>
            <person name="Longtonglang A."/>
            <person name="Teaumroong N."/>
            <person name="Mitsui H."/>
            <person name="Hattori M."/>
            <person name="Hattori R."/>
            <person name="Hattori T."/>
            <person name="Minamisawa K."/>
        </authorList>
    </citation>
    <scope>NUCLEOTIDE SEQUENCE [LARGE SCALE GENOMIC DNA]</scope>
    <source>
        <strain evidence="2 3">S58</strain>
    </source>
</reference>
<dbReference type="GeneID" id="301819723"/>
<dbReference type="PATRIC" id="fig|1245469.3.peg.6136"/>
<name>M4ZDY5_9BRAD</name>
<evidence type="ECO:0000313" key="3">
    <source>
        <dbReference type="Proteomes" id="UP000011841"/>
    </source>
</evidence>
<dbReference type="AlphaFoldDB" id="M4ZDY5"/>
<organism evidence="2 3">
    <name type="scientific">Bradyrhizobium oligotrophicum S58</name>
    <dbReference type="NCBI Taxonomy" id="1245469"/>
    <lineage>
        <taxon>Bacteria</taxon>
        <taxon>Pseudomonadati</taxon>
        <taxon>Pseudomonadota</taxon>
        <taxon>Alphaproteobacteria</taxon>
        <taxon>Hyphomicrobiales</taxon>
        <taxon>Nitrobacteraceae</taxon>
        <taxon>Bradyrhizobium</taxon>
    </lineage>
</organism>
<dbReference type="OrthoDB" id="8453728at2"/>
<sequence>MRNPIELYAPFTRRILFVFANLGILGLIVWGLVMPIEAVFAERDLRIQDQQRLLARLRAVVAQASHIEALSSETESQFQSGEFLTGANDNVIAADLQTRLKAILGNAGAQSRAIQSLPGRTVDLIRYSGVRVDLSGPLPAVMRVVHAIESAKPYLFVSSASLKGGSALRQGAAEEPMLQGQLDVYGAIQ</sequence>
<proteinExistence type="predicted"/>
<keyword evidence="1" id="KW-0812">Transmembrane</keyword>
<dbReference type="STRING" id="1245469.S58_59980"/>
<protein>
    <recommendedName>
        <fullName evidence="4">General secretion pathway protein M</fullName>
    </recommendedName>
</protein>
<dbReference type="eggNOG" id="ENOG503363D">
    <property type="taxonomic scope" value="Bacteria"/>
</dbReference>
<dbReference type="KEGG" id="aol:S58_59980"/>
<dbReference type="EMBL" id="AP012603">
    <property type="protein sequence ID" value="BAM91974.1"/>
    <property type="molecule type" value="Genomic_DNA"/>
</dbReference>
<keyword evidence="1" id="KW-1133">Transmembrane helix</keyword>
<dbReference type="RefSeq" id="WP_015669059.1">
    <property type="nucleotide sequence ID" value="NC_020453.1"/>
</dbReference>
<evidence type="ECO:0000256" key="1">
    <source>
        <dbReference type="SAM" id="Phobius"/>
    </source>
</evidence>
<evidence type="ECO:0008006" key="4">
    <source>
        <dbReference type="Google" id="ProtNLM"/>
    </source>
</evidence>
<gene>
    <name evidence="2" type="ORF">S58_59980</name>
</gene>
<dbReference type="Proteomes" id="UP000011841">
    <property type="component" value="Chromosome"/>
</dbReference>
<dbReference type="HOGENOM" id="CLU_1432042_0_0_5"/>
<dbReference type="InterPro" id="IPR034756">
    <property type="entry name" value="T2SSM_b"/>
</dbReference>
<dbReference type="NCBIfam" id="NF040576">
    <property type="entry name" value="T2SS_GspM_XpsM"/>
    <property type="match status" value="1"/>
</dbReference>
<evidence type="ECO:0000313" key="2">
    <source>
        <dbReference type="EMBL" id="BAM91974.1"/>
    </source>
</evidence>
<keyword evidence="1" id="KW-0472">Membrane</keyword>
<feature type="transmembrane region" description="Helical" evidence="1">
    <location>
        <begin position="15"/>
        <end position="36"/>
    </location>
</feature>
<keyword evidence="3" id="KW-1185">Reference proteome</keyword>
<accession>M4ZDY5</accession>
<dbReference type="Pfam" id="PF10741">
    <property type="entry name" value="T2SSM_b"/>
    <property type="match status" value="1"/>
</dbReference>